<name>A0ABN8L2Z3_CHISP</name>
<accession>A0ABN8L2Z3</accession>
<dbReference type="InterPro" id="IPR008532">
    <property type="entry name" value="NFACT_RNA-bd"/>
</dbReference>
<dbReference type="Pfam" id="PF05833">
    <property type="entry name" value="NFACT_N"/>
    <property type="match status" value="1"/>
</dbReference>
<evidence type="ECO:0000259" key="3">
    <source>
        <dbReference type="Pfam" id="PF05670"/>
    </source>
</evidence>
<reference evidence="5" key="1">
    <citation type="submission" date="2021-12" db="EMBL/GenBank/DDBJ databases">
        <authorList>
            <person name="King R."/>
        </authorList>
    </citation>
    <scope>NUCLEOTIDE SEQUENCE</scope>
</reference>
<evidence type="ECO:0000256" key="1">
    <source>
        <dbReference type="SAM" id="Coils"/>
    </source>
</evidence>
<gene>
    <name evidence="5" type="ORF">CHILSU_LOCUS3841</name>
</gene>
<protein>
    <recommendedName>
        <fullName evidence="7">NFACT RNA-binding domain-containing protein</fullName>
    </recommendedName>
</protein>
<dbReference type="Gene3D" id="3.30.420.10">
    <property type="entry name" value="Ribonuclease H-like superfamily/Ribonuclease H"/>
    <property type="match status" value="1"/>
</dbReference>
<dbReference type="InterPro" id="IPR036397">
    <property type="entry name" value="RNaseH_sf"/>
</dbReference>
<dbReference type="PANTHER" id="PTHR15239">
    <property type="entry name" value="NUCLEAR EXPORT MEDIATOR FACTOR NEMF"/>
    <property type="match status" value="1"/>
</dbReference>
<dbReference type="Gene3D" id="2.30.310.10">
    <property type="entry name" value="ibrinogen binding protein from staphylococcus aureus domain"/>
    <property type="match status" value="1"/>
</dbReference>
<keyword evidence="1" id="KW-0175">Coiled coil</keyword>
<feature type="coiled-coil region" evidence="1">
    <location>
        <begin position="315"/>
        <end position="342"/>
    </location>
</feature>
<dbReference type="InterPro" id="IPR051608">
    <property type="entry name" value="RQC_Subunit_NEMF"/>
</dbReference>
<proteinExistence type="predicted"/>
<keyword evidence="6" id="KW-1185">Reference proteome</keyword>
<evidence type="ECO:0000313" key="6">
    <source>
        <dbReference type="Proteomes" id="UP001153292"/>
    </source>
</evidence>
<feature type="coiled-coil region" evidence="1">
    <location>
        <begin position="451"/>
        <end position="485"/>
    </location>
</feature>
<evidence type="ECO:0000259" key="4">
    <source>
        <dbReference type="Pfam" id="PF13358"/>
    </source>
</evidence>
<feature type="region of interest" description="Disordered" evidence="2">
    <location>
        <begin position="643"/>
        <end position="873"/>
    </location>
</feature>
<feature type="compositionally biased region" description="Basic and acidic residues" evidence="2">
    <location>
        <begin position="677"/>
        <end position="735"/>
    </location>
</feature>
<dbReference type="Pfam" id="PF05670">
    <property type="entry name" value="NFACT-R_1"/>
    <property type="match status" value="1"/>
</dbReference>
<sequence>MKNRFNTYDIICMVTELQSLIGMRVNQVYDIDNRTYVIRLQRSEEKSVLLLESGNRFHTTQFEWPKNVAPSGFTMKLRKHLKNKRLEALTQLGVDRIVDLQFGSGEAAYHVILELYDRGNIVLTDYEWTILNVLRPHVEGDKIRFAVKEKYPLDRAKTNYAAPSSDTLKEILSNSKPGDNLKKILNPNLEFGAALIDHVLLENSLTGNMKVSGDPNKGFSIERDLDKLVTALKQAEKLMDAAKKEVSKGYIIQKKEERPNPDGGQPTFLLANVEFHPLEMAQHKAMPRAEYETFDRAVDEFFSALEGQKIDLKTVQVEREAMKKLQNVRRDHEKRVTELEAVQAGDRLKAELITRNQHLVDSARLAVQTALANQMSWDDIKLLVKTAQDNADPVATCIKDLKLGTNHITLLLSDPYSHADEGDDEEEELLKPMLVDVDLSLTAFANARRYYDQKRNAAKKQQKTLESADKALKSAERKTKQTLKEASAISSITKARRTYWFEKFLWFISSDNYLVIGGRDQQQNELLVKRYLRSGDVYVHAEVTGAASVVIKNPTGEPVPPKTLAEAGQSAVAYSVAWEAKVVTRSWWVWAHQVSKSAPTGEFLPTGSFMIRGKKNYLLTDHLAFGFTFMFRLEDSCIERHRGERRSAPVDDSASDVTSVQEEEIPVSDGEDDASDKEDAKPTIDPKLDTINEEPKTNHEDKNKSRDTETENVKDEELKDGGTEKEREEVDKEGNSSDSDSDSSEAEFPNTHIKVDHGTGEVITQSKTRTISEVSDKSDGTSLSFPSLPKKGGKKPQRSKEQKQPEAKQKEGMKRGQRGKLKKIREKYRDQDEEDKEAMMKVLQSAKQEKESKKALKKAAAAKVSKPKGQKIPQPAPLILEAESDGEPEPEPEVILQKKTWSGGSINSSRQAFLDGLTTGLKNSTGKGKRLIISHIGGEEGFLDDGFLMFEAKKGTEDYHDEMNAECFQKWFDGILPKLKPNAEVVMDNAPYHSRKIETIPKMSWTKARIQEWLTTKNITFEPNMVKATLIDIYIVKQQNHTEKCAVDEIAEKGIRLLTLPPYHCELNPIELVWAQVKGHVAINNNTYKMQELKTLFQEGINKVTPTKWNDCVSHYKRGRQNVPSRSYYKRSDRQICH</sequence>
<evidence type="ECO:0000313" key="5">
    <source>
        <dbReference type="EMBL" id="CAH2983556.1"/>
    </source>
</evidence>
<feature type="compositionally biased region" description="Acidic residues" evidence="2">
    <location>
        <begin position="661"/>
        <end position="676"/>
    </location>
</feature>
<dbReference type="InterPro" id="IPR038717">
    <property type="entry name" value="Tc1-like_DDE_dom"/>
</dbReference>
<feature type="domain" description="NFACT RNA-binding" evidence="3">
    <location>
        <begin position="503"/>
        <end position="613"/>
    </location>
</feature>
<feature type="compositionally biased region" description="Basic and acidic residues" evidence="2">
    <location>
        <begin position="798"/>
        <end position="814"/>
    </location>
</feature>
<dbReference type="Pfam" id="PF13358">
    <property type="entry name" value="DDE_3"/>
    <property type="match status" value="1"/>
</dbReference>
<dbReference type="Proteomes" id="UP001153292">
    <property type="component" value="Chromosome 17"/>
</dbReference>
<dbReference type="PANTHER" id="PTHR15239:SF6">
    <property type="entry name" value="RIBOSOME QUALITY CONTROL COMPLEX SUBUNIT NEMF"/>
    <property type="match status" value="1"/>
</dbReference>
<organism evidence="5 6">
    <name type="scientific">Chilo suppressalis</name>
    <name type="common">Asiatic rice borer moth</name>
    <dbReference type="NCBI Taxonomy" id="168631"/>
    <lineage>
        <taxon>Eukaryota</taxon>
        <taxon>Metazoa</taxon>
        <taxon>Ecdysozoa</taxon>
        <taxon>Arthropoda</taxon>
        <taxon>Hexapoda</taxon>
        <taxon>Insecta</taxon>
        <taxon>Pterygota</taxon>
        <taxon>Neoptera</taxon>
        <taxon>Endopterygota</taxon>
        <taxon>Lepidoptera</taxon>
        <taxon>Glossata</taxon>
        <taxon>Ditrysia</taxon>
        <taxon>Pyraloidea</taxon>
        <taxon>Crambidae</taxon>
        <taxon>Crambinae</taxon>
        <taxon>Chilo</taxon>
    </lineage>
</organism>
<evidence type="ECO:0000256" key="2">
    <source>
        <dbReference type="SAM" id="MobiDB-lite"/>
    </source>
</evidence>
<dbReference type="EMBL" id="OU963910">
    <property type="protein sequence ID" value="CAH2983556.1"/>
    <property type="molecule type" value="Genomic_DNA"/>
</dbReference>
<feature type="compositionally biased region" description="Polar residues" evidence="2">
    <location>
        <begin position="762"/>
        <end position="773"/>
    </location>
</feature>
<feature type="domain" description="Tc1-like transposase DDE" evidence="4">
    <location>
        <begin position="958"/>
        <end position="1089"/>
    </location>
</feature>
<evidence type="ECO:0008006" key="7">
    <source>
        <dbReference type="Google" id="ProtNLM"/>
    </source>
</evidence>
<feature type="compositionally biased region" description="Basic residues" evidence="2">
    <location>
        <begin position="815"/>
        <end position="826"/>
    </location>
</feature>